<evidence type="ECO:0000256" key="15">
    <source>
        <dbReference type="RuleBase" id="RU004430"/>
    </source>
</evidence>
<gene>
    <name evidence="17" type="primary">ND6</name>
</gene>
<dbReference type="InterPro" id="IPR050269">
    <property type="entry name" value="ComplexI_Subunit6"/>
</dbReference>
<keyword evidence="6 15" id="KW-0679">Respiratory chain</keyword>
<dbReference type="Pfam" id="PF00499">
    <property type="entry name" value="Oxidored_q3"/>
    <property type="match status" value="1"/>
</dbReference>
<comment type="similarity">
    <text evidence="2 15">Belongs to the complex I subunit 6 family.</text>
</comment>
<evidence type="ECO:0000256" key="6">
    <source>
        <dbReference type="ARBA" id="ARBA00022660"/>
    </source>
</evidence>
<dbReference type="PANTHER" id="PTHR11435">
    <property type="entry name" value="NADH UBIQUINONE OXIDOREDUCTASE SUBUNIT ND6"/>
    <property type="match status" value="1"/>
</dbReference>
<comment type="subcellular location">
    <subcellularLocation>
        <location evidence="1 15">Mitochondrion membrane</location>
        <topology evidence="1 15">Multi-pass membrane protein</topology>
    </subcellularLocation>
</comment>
<keyword evidence="16" id="KW-0732">Signal</keyword>
<evidence type="ECO:0000256" key="3">
    <source>
        <dbReference type="ARBA" id="ARBA00012944"/>
    </source>
</evidence>
<keyword evidence="10 15" id="KW-1133">Transmembrane helix</keyword>
<keyword evidence="12 15" id="KW-0496">Mitochondrion</keyword>
<evidence type="ECO:0000256" key="16">
    <source>
        <dbReference type="SAM" id="SignalP"/>
    </source>
</evidence>
<keyword evidence="5 15" id="KW-0813">Transport</keyword>
<evidence type="ECO:0000256" key="14">
    <source>
        <dbReference type="ARBA" id="ARBA00049551"/>
    </source>
</evidence>
<keyword evidence="11 15" id="KW-0520">NAD</keyword>
<dbReference type="AlphaFoldDB" id="A0A0K0LFY8"/>
<protein>
    <recommendedName>
        <fullName evidence="4 15">NADH-ubiquinone oxidoreductase chain 6</fullName>
        <ecNumber evidence="3 15">7.1.1.2</ecNumber>
    </recommendedName>
</protein>
<evidence type="ECO:0000313" key="17">
    <source>
        <dbReference type="EMBL" id="AIZ97047.1"/>
    </source>
</evidence>
<evidence type="ECO:0000256" key="10">
    <source>
        <dbReference type="ARBA" id="ARBA00022989"/>
    </source>
</evidence>
<keyword evidence="7 15" id="KW-0812">Transmembrane</keyword>
<dbReference type="GO" id="GO:0031966">
    <property type="term" value="C:mitochondrial membrane"/>
    <property type="evidence" value="ECO:0007669"/>
    <property type="project" value="UniProtKB-SubCell"/>
</dbReference>
<feature type="chain" id="PRO_5005451076" description="NADH-ubiquinone oxidoreductase chain 6" evidence="16">
    <location>
        <begin position="17"/>
        <end position="161"/>
    </location>
</feature>
<feature type="signal peptide" evidence="16">
    <location>
        <begin position="1"/>
        <end position="16"/>
    </location>
</feature>
<sequence length="161" mass="17410">MIFELFLLLSMMSVASNPSPHYAVLGLVWGGGMGCLVLMKWGVSFLCLVLFLVYLGGMMVVFGYSVALVAEPYPKAWGSGGALVYLGLYSGLLMVGWVGWGGCFMEVVDELGMEVVLVGWWGVSVLFSGGWLLMLSGWALFLSLFVVLEIVEFKCGALRAV</sequence>
<evidence type="ECO:0000256" key="2">
    <source>
        <dbReference type="ARBA" id="ARBA00005698"/>
    </source>
</evidence>
<dbReference type="InterPro" id="IPR001457">
    <property type="entry name" value="NADH_UbQ/plastoQ_OxRdtase_su6"/>
</dbReference>
<evidence type="ECO:0000256" key="11">
    <source>
        <dbReference type="ARBA" id="ARBA00023027"/>
    </source>
</evidence>
<name>A0A0K0LFY8_CORVT</name>
<evidence type="ECO:0000256" key="5">
    <source>
        <dbReference type="ARBA" id="ARBA00022448"/>
    </source>
</evidence>
<evidence type="ECO:0000256" key="4">
    <source>
        <dbReference type="ARBA" id="ARBA00021095"/>
    </source>
</evidence>
<feature type="transmembrane region" description="Helical" evidence="15">
    <location>
        <begin position="39"/>
        <end position="70"/>
    </location>
</feature>
<geneLocation type="mitochondrion" evidence="17"/>
<feature type="transmembrane region" description="Helical" evidence="15">
    <location>
        <begin position="120"/>
        <end position="148"/>
    </location>
</feature>
<evidence type="ECO:0000256" key="12">
    <source>
        <dbReference type="ARBA" id="ARBA00023128"/>
    </source>
</evidence>
<dbReference type="GO" id="GO:0008137">
    <property type="term" value="F:NADH dehydrogenase (ubiquinone) activity"/>
    <property type="evidence" value="ECO:0007669"/>
    <property type="project" value="UniProtKB-UniRule"/>
</dbReference>
<dbReference type="EC" id="7.1.1.2" evidence="3 15"/>
<accession>A0A0K0LFY8</accession>
<evidence type="ECO:0000256" key="8">
    <source>
        <dbReference type="ARBA" id="ARBA00022967"/>
    </source>
</evidence>
<evidence type="ECO:0000256" key="1">
    <source>
        <dbReference type="ARBA" id="ARBA00004225"/>
    </source>
</evidence>
<keyword evidence="9 15" id="KW-0249">Electron transport</keyword>
<evidence type="ECO:0000256" key="7">
    <source>
        <dbReference type="ARBA" id="ARBA00022692"/>
    </source>
</evidence>
<keyword evidence="8 15" id="KW-1278">Translocase</keyword>
<dbReference type="PANTHER" id="PTHR11435:SF1">
    <property type="entry name" value="NADH-UBIQUINONE OXIDOREDUCTASE CHAIN 6"/>
    <property type="match status" value="1"/>
</dbReference>
<organism evidence="17">
    <name type="scientific">Cornufer vitianus</name>
    <name type="common">Fiji ground frog</name>
    <name type="synonym">Hylodes vitianus</name>
    <dbReference type="NCBI Taxonomy" id="1582976"/>
    <lineage>
        <taxon>Eukaryota</taxon>
        <taxon>Metazoa</taxon>
        <taxon>Chordata</taxon>
        <taxon>Craniata</taxon>
        <taxon>Vertebrata</taxon>
        <taxon>Euteleostomi</taxon>
        <taxon>Amphibia</taxon>
        <taxon>Batrachia</taxon>
        <taxon>Anura</taxon>
        <taxon>Neobatrachia</taxon>
        <taxon>Ranoidea</taxon>
        <taxon>Ceratobatrachidae</taxon>
        <taxon>Ceratobatrachinae</taxon>
        <taxon>Cornufer</taxon>
    </lineage>
</organism>
<reference evidence="17" key="1">
    <citation type="submission" date="2014-07" db="EMBL/GenBank/DDBJ databases">
        <title>A systematic study of Ichneumonosoma Meijere, Pelmatops Enderlein, Pseudopelmatops Shiraki and Soita Walker (Diptera: Tephritidae).</title>
        <authorList>
            <person name="Chen X.-L."/>
            <person name="Norrbom A."/>
            <person name="Zhu C.-D."/>
        </authorList>
    </citation>
    <scope>NUCLEOTIDE SEQUENCE</scope>
</reference>
<feature type="transmembrane region" description="Helical" evidence="15">
    <location>
        <begin position="82"/>
        <end position="100"/>
    </location>
</feature>
<keyword evidence="13 15" id="KW-0472">Membrane</keyword>
<comment type="function">
    <text evidence="15">Core subunit of the mitochondrial membrane respiratory chain NADH dehydrogenase (Complex I) which catalyzes electron transfer from NADH through the respiratory chain, using ubiquinone as an electron acceptor. Essential for the catalytic activity and assembly of complex I.</text>
</comment>
<proteinExistence type="inferred from homology"/>
<dbReference type="EMBL" id="KM247361">
    <property type="protein sequence ID" value="AIZ97047.1"/>
    <property type="molecule type" value="Genomic_DNA"/>
</dbReference>
<keyword evidence="15" id="KW-0830">Ubiquinone</keyword>
<evidence type="ECO:0000256" key="9">
    <source>
        <dbReference type="ARBA" id="ARBA00022982"/>
    </source>
</evidence>
<evidence type="ECO:0000256" key="13">
    <source>
        <dbReference type="ARBA" id="ARBA00023136"/>
    </source>
</evidence>
<comment type="catalytic activity">
    <reaction evidence="14 15">
        <text>a ubiquinone + NADH + 5 H(+)(in) = a ubiquinol + NAD(+) + 4 H(+)(out)</text>
        <dbReference type="Rhea" id="RHEA:29091"/>
        <dbReference type="Rhea" id="RHEA-COMP:9565"/>
        <dbReference type="Rhea" id="RHEA-COMP:9566"/>
        <dbReference type="ChEBI" id="CHEBI:15378"/>
        <dbReference type="ChEBI" id="CHEBI:16389"/>
        <dbReference type="ChEBI" id="CHEBI:17976"/>
        <dbReference type="ChEBI" id="CHEBI:57540"/>
        <dbReference type="ChEBI" id="CHEBI:57945"/>
        <dbReference type="EC" id="7.1.1.2"/>
    </reaction>
</comment>